<dbReference type="PANTHER" id="PTHR42953:SF1">
    <property type="entry name" value="METAL-BINDING PROTEIN HI_0362-RELATED"/>
    <property type="match status" value="1"/>
</dbReference>
<dbReference type="Pfam" id="PF01297">
    <property type="entry name" value="ZnuA"/>
    <property type="match status" value="1"/>
</dbReference>
<dbReference type="Gene3D" id="3.40.50.1980">
    <property type="entry name" value="Nitrogenase molybdenum iron protein domain"/>
    <property type="match status" value="2"/>
</dbReference>
<name>A0ABX5SKG7_9LACO</name>
<sequence>MIKRLSIIVATVVVVLGGVLWFVNSTHGGQTKKHNKLHVVATNSIIGNMVEEVAGDKVDLYTIVPRGTDPHEYEPRPQDVSTTQEADVLFHNGLNLETGGSGWFKKMYQNAGKKNNKEVYSVSAGVIAKHLTDAGKEDELDPHAWLDIQNGIKYVKNIEKVLIDKDPDNSDAYKKNAQAYITKLTDLDKSAKTKFNDIPENKKVLVTSEGAFKYFSAAYGVKPAFIWEINTESQGTPEQMKQVLAKIRASEVKSLFLESSVSPKAMEKVSKETGLSIYSKIYTDSLAKKGTDGDTYYSMMKWNLDKIAEGMAK</sequence>
<evidence type="ECO:0000256" key="4">
    <source>
        <dbReference type="ARBA" id="ARBA00022729"/>
    </source>
</evidence>
<evidence type="ECO:0000256" key="2">
    <source>
        <dbReference type="ARBA" id="ARBA00022448"/>
    </source>
</evidence>
<evidence type="ECO:0000256" key="5">
    <source>
        <dbReference type="RuleBase" id="RU003512"/>
    </source>
</evidence>
<dbReference type="EMBL" id="CP037939">
    <property type="protein sequence ID" value="QBR46988.1"/>
    <property type="molecule type" value="Genomic_DNA"/>
</dbReference>
<dbReference type="PRINTS" id="PR00691">
    <property type="entry name" value="ADHESINB"/>
</dbReference>
<comment type="subcellular location">
    <subcellularLocation>
        <location evidence="1">Cell envelope</location>
    </subcellularLocation>
</comment>
<evidence type="ECO:0000256" key="3">
    <source>
        <dbReference type="ARBA" id="ARBA00022723"/>
    </source>
</evidence>
<keyword evidence="2 5" id="KW-0813">Transport</keyword>
<dbReference type="Proteomes" id="UP000295756">
    <property type="component" value="Chromosome"/>
</dbReference>
<protein>
    <submittedName>
        <fullName evidence="6">Metal ABC transporter substrate-binding protein</fullName>
    </submittedName>
</protein>
<evidence type="ECO:0000256" key="1">
    <source>
        <dbReference type="ARBA" id="ARBA00004196"/>
    </source>
</evidence>
<evidence type="ECO:0000313" key="7">
    <source>
        <dbReference type="Proteomes" id="UP000295756"/>
    </source>
</evidence>
<dbReference type="PANTHER" id="PTHR42953">
    <property type="entry name" value="HIGH-AFFINITY ZINC UPTAKE SYSTEM PROTEIN ZNUA-RELATED"/>
    <property type="match status" value="1"/>
</dbReference>
<dbReference type="InterPro" id="IPR006129">
    <property type="entry name" value="AdhesinB"/>
</dbReference>
<dbReference type="InterPro" id="IPR050492">
    <property type="entry name" value="Bact_metal-bind_prot9"/>
</dbReference>
<dbReference type="InterPro" id="IPR006128">
    <property type="entry name" value="Lipoprotein_PsaA-like"/>
</dbReference>
<accession>A0ABX5SKG7</accession>
<evidence type="ECO:0000313" key="6">
    <source>
        <dbReference type="EMBL" id="QBR46988.1"/>
    </source>
</evidence>
<proteinExistence type="inferred from homology"/>
<organism evidence="6 7">
    <name type="scientific">Leuconostoc kimchii</name>
    <dbReference type="NCBI Taxonomy" id="136609"/>
    <lineage>
        <taxon>Bacteria</taxon>
        <taxon>Bacillati</taxon>
        <taxon>Bacillota</taxon>
        <taxon>Bacilli</taxon>
        <taxon>Lactobacillales</taxon>
        <taxon>Lactobacillaceae</taxon>
        <taxon>Leuconostoc</taxon>
    </lineage>
</organism>
<dbReference type="InterPro" id="IPR006127">
    <property type="entry name" value="ZnuA-like"/>
</dbReference>
<keyword evidence="3" id="KW-0479">Metal-binding</keyword>
<reference evidence="6 7" key="1">
    <citation type="submission" date="2019-03" db="EMBL/GenBank/DDBJ databases">
        <title>Complete Genome Sequence of Leuconostoc kimchii strain NKJ218 Isolated from Homemade Kimchi.</title>
        <authorList>
            <person name="Jung J.Y."/>
            <person name="Jin H.M."/>
            <person name="Jung J.-W."/>
            <person name="Lee S.-Y."/>
            <person name="Ryu B.-G."/>
            <person name="Han S.-S."/>
            <person name="Kang H.K."/>
            <person name="Choi H.W."/>
            <person name="Chung E.J."/>
            <person name="Choi K.-M."/>
        </authorList>
    </citation>
    <scope>NUCLEOTIDE SEQUENCE [LARGE SCALE GENOMIC DNA]</scope>
    <source>
        <strain evidence="6 7">NKJ218</strain>
    </source>
</reference>
<comment type="similarity">
    <text evidence="5">Belongs to the bacterial solute-binding protein 9 family.</text>
</comment>
<gene>
    <name evidence="6" type="ORF">EW139_02185</name>
</gene>
<keyword evidence="7" id="KW-1185">Reference proteome</keyword>
<dbReference type="PRINTS" id="PR00690">
    <property type="entry name" value="ADHESNFAMILY"/>
</dbReference>
<keyword evidence="4" id="KW-0732">Signal</keyword>
<dbReference type="SUPFAM" id="SSF53807">
    <property type="entry name" value="Helical backbone' metal receptor"/>
    <property type="match status" value="1"/>
</dbReference>